<dbReference type="Proteomes" id="UP001287356">
    <property type="component" value="Unassembled WGS sequence"/>
</dbReference>
<accession>A0AAE0KNG3</accession>
<organism evidence="2 3">
    <name type="scientific">Lasiosphaeria ovina</name>
    <dbReference type="NCBI Taxonomy" id="92902"/>
    <lineage>
        <taxon>Eukaryota</taxon>
        <taxon>Fungi</taxon>
        <taxon>Dikarya</taxon>
        <taxon>Ascomycota</taxon>
        <taxon>Pezizomycotina</taxon>
        <taxon>Sordariomycetes</taxon>
        <taxon>Sordariomycetidae</taxon>
        <taxon>Sordariales</taxon>
        <taxon>Lasiosphaeriaceae</taxon>
        <taxon>Lasiosphaeria</taxon>
    </lineage>
</organism>
<reference evidence="2" key="1">
    <citation type="journal article" date="2023" name="Mol. Phylogenet. Evol.">
        <title>Genome-scale phylogeny and comparative genomics of the fungal order Sordariales.</title>
        <authorList>
            <person name="Hensen N."/>
            <person name="Bonometti L."/>
            <person name="Westerberg I."/>
            <person name="Brannstrom I.O."/>
            <person name="Guillou S."/>
            <person name="Cros-Aarteil S."/>
            <person name="Calhoun S."/>
            <person name="Haridas S."/>
            <person name="Kuo A."/>
            <person name="Mondo S."/>
            <person name="Pangilinan J."/>
            <person name="Riley R."/>
            <person name="LaButti K."/>
            <person name="Andreopoulos B."/>
            <person name="Lipzen A."/>
            <person name="Chen C."/>
            <person name="Yan M."/>
            <person name="Daum C."/>
            <person name="Ng V."/>
            <person name="Clum A."/>
            <person name="Steindorff A."/>
            <person name="Ohm R.A."/>
            <person name="Martin F."/>
            <person name="Silar P."/>
            <person name="Natvig D.O."/>
            <person name="Lalanne C."/>
            <person name="Gautier V."/>
            <person name="Ament-Velasquez S.L."/>
            <person name="Kruys A."/>
            <person name="Hutchinson M.I."/>
            <person name="Powell A.J."/>
            <person name="Barry K."/>
            <person name="Miller A.N."/>
            <person name="Grigoriev I.V."/>
            <person name="Debuchy R."/>
            <person name="Gladieux P."/>
            <person name="Hiltunen Thoren M."/>
            <person name="Johannesson H."/>
        </authorList>
    </citation>
    <scope>NUCLEOTIDE SEQUENCE</scope>
    <source>
        <strain evidence="2">CBS 958.72</strain>
    </source>
</reference>
<feature type="compositionally biased region" description="Basic residues" evidence="1">
    <location>
        <begin position="76"/>
        <end position="87"/>
    </location>
</feature>
<evidence type="ECO:0000313" key="3">
    <source>
        <dbReference type="Proteomes" id="UP001287356"/>
    </source>
</evidence>
<dbReference type="AlphaFoldDB" id="A0AAE0KNG3"/>
<reference evidence="2" key="2">
    <citation type="submission" date="2023-06" db="EMBL/GenBank/DDBJ databases">
        <authorList>
            <consortium name="Lawrence Berkeley National Laboratory"/>
            <person name="Haridas S."/>
            <person name="Hensen N."/>
            <person name="Bonometti L."/>
            <person name="Westerberg I."/>
            <person name="Brannstrom I.O."/>
            <person name="Guillou S."/>
            <person name="Cros-Aarteil S."/>
            <person name="Calhoun S."/>
            <person name="Kuo A."/>
            <person name="Mondo S."/>
            <person name="Pangilinan J."/>
            <person name="Riley R."/>
            <person name="Labutti K."/>
            <person name="Andreopoulos B."/>
            <person name="Lipzen A."/>
            <person name="Chen C."/>
            <person name="Yanf M."/>
            <person name="Daum C."/>
            <person name="Ng V."/>
            <person name="Clum A."/>
            <person name="Steindorff A."/>
            <person name="Ohm R."/>
            <person name="Martin F."/>
            <person name="Silar P."/>
            <person name="Natvig D."/>
            <person name="Lalanne C."/>
            <person name="Gautier V."/>
            <person name="Ament-Velasquez S.L."/>
            <person name="Kruys A."/>
            <person name="Hutchinson M.I."/>
            <person name="Powell A.J."/>
            <person name="Barry K."/>
            <person name="Miller A.N."/>
            <person name="Grigoriev I.V."/>
            <person name="Debuchy R."/>
            <person name="Gladieux P."/>
            <person name="Thoren M.H."/>
            <person name="Johannesson H."/>
        </authorList>
    </citation>
    <scope>NUCLEOTIDE SEQUENCE</scope>
    <source>
        <strain evidence="2">CBS 958.72</strain>
    </source>
</reference>
<sequence>MGQMFSCCFRFADIEYEDDPRPKYQYVWNGQTWALYDTLLVGFASRASYFSNPLVSSSFESTHIPEMSSAMPPSRGHSKSPRHHRRVHFDDSESPPASHHRATPARRETPSAFSRHGQPAEPSTREARQDSTMEAPGIPYLQAPAVPQTTPRQNLPSQPPHPVAAVAQTGQQVFGNYPPGFQPAPVPHNPQAPYPHGFPTFPAMAGQHPIAPPPGFVPGLVPGFVPPQPPPQEHRGPTGVGINFQPQVPDTSMGPQMHLYTPRYDGLPPGAVWGHHGFHQAAAQSYPHHLPQAYPQAQAQQYHPYQPYAQIQQGIPVGDPRMYWNQVPEQPDFPGPDPMAQQTGGAAIPLQHLPQAPFTIAPVTAPLVPTLVQYHPGIQPVMQPQVVHGTAIPVPNPAGGQPVYGQVPPQVITGNAPPMGAAPAPNVHFEAAMGVGLTGSQVAMRIEQWAYNTNIDEPQDFKPADENPLREYRVREADGSWSIKNRMTIDDLGDCRWYIDNHGIFYAVRSGL</sequence>
<feature type="region of interest" description="Disordered" evidence="1">
    <location>
        <begin position="64"/>
        <end position="163"/>
    </location>
</feature>
<gene>
    <name evidence="2" type="ORF">B0T24DRAFT_663656</name>
</gene>
<proteinExistence type="predicted"/>
<dbReference type="EMBL" id="JAULSN010000002">
    <property type="protein sequence ID" value="KAK3379480.1"/>
    <property type="molecule type" value="Genomic_DNA"/>
</dbReference>
<comment type="caution">
    <text evidence="2">The sequence shown here is derived from an EMBL/GenBank/DDBJ whole genome shotgun (WGS) entry which is preliminary data.</text>
</comment>
<feature type="compositionally biased region" description="Polar residues" evidence="1">
    <location>
        <begin position="147"/>
        <end position="156"/>
    </location>
</feature>
<keyword evidence="3" id="KW-1185">Reference proteome</keyword>
<protein>
    <submittedName>
        <fullName evidence="2">Uncharacterized protein</fullName>
    </submittedName>
</protein>
<evidence type="ECO:0000256" key="1">
    <source>
        <dbReference type="SAM" id="MobiDB-lite"/>
    </source>
</evidence>
<name>A0AAE0KNG3_9PEZI</name>
<evidence type="ECO:0000313" key="2">
    <source>
        <dbReference type="EMBL" id="KAK3379480.1"/>
    </source>
</evidence>